<organism evidence="3 4">
    <name type="scientific">Candidatus Merdiplasma excrementigallinarum</name>
    <dbReference type="NCBI Taxonomy" id="2840864"/>
    <lineage>
        <taxon>Bacteria</taxon>
        <taxon>Bacillati</taxon>
        <taxon>Bacillota</taxon>
        <taxon>Clostridia</taxon>
        <taxon>Lachnospirales</taxon>
        <taxon>Lachnospiraceae</taxon>
        <taxon>Lachnospiraceae incertae sedis</taxon>
        <taxon>Candidatus Merdiplasma</taxon>
    </lineage>
</organism>
<keyword evidence="2" id="KW-1133">Transmembrane helix</keyword>
<name>A0A9D1T7F2_9FIRM</name>
<evidence type="ECO:0000313" key="3">
    <source>
        <dbReference type="EMBL" id="HIV22659.1"/>
    </source>
</evidence>
<dbReference type="AlphaFoldDB" id="A0A9D1T7F2"/>
<sequence length="199" mass="23035">MYMGFMKMGLSLMTVFWGLIALAAVLNIGPLLFVALVAWFYSFFHARNMAHMPDAEFENQKDEFLLGGRMETETKELFRGENTSRAVAVILVILGTVFCLRAFRNLIWRYLPSSVAFWVDDLFYMLPQILIGVGIILLGCWMIRGKKRDLFEEEKAEQEDRKEEDRKEEDRKEEDRRETEDSVKSLAAAEGDEKDDGQV</sequence>
<dbReference type="Proteomes" id="UP000886889">
    <property type="component" value="Unassembled WGS sequence"/>
</dbReference>
<reference evidence="3" key="1">
    <citation type="submission" date="2020-10" db="EMBL/GenBank/DDBJ databases">
        <authorList>
            <person name="Gilroy R."/>
        </authorList>
    </citation>
    <scope>NUCLEOTIDE SEQUENCE</scope>
    <source>
        <strain evidence="3">ChiBcec6-7307</strain>
    </source>
</reference>
<accession>A0A9D1T7F2</accession>
<comment type="caution">
    <text evidence="3">The sequence shown here is derived from an EMBL/GenBank/DDBJ whole genome shotgun (WGS) entry which is preliminary data.</text>
</comment>
<feature type="transmembrane region" description="Helical" evidence="2">
    <location>
        <begin position="86"/>
        <end position="103"/>
    </location>
</feature>
<proteinExistence type="predicted"/>
<gene>
    <name evidence="3" type="ORF">IAC80_01835</name>
</gene>
<evidence type="ECO:0000256" key="1">
    <source>
        <dbReference type="SAM" id="MobiDB-lite"/>
    </source>
</evidence>
<evidence type="ECO:0000313" key="4">
    <source>
        <dbReference type="Proteomes" id="UP000886889"/>
    </source>
</evidence>
<feature type="region of interest" description="Disordered" evidence="1">
    <location>
        <begin position="153"/>
        <end position="199"/>
    </location>
</feature>
<feature type="compositionally biased region" description="Basic and acidic residues" evidence="1">
    <location>
        <begin position="158"/>
        <end position="183"/>
    </location>
</feature>
<reference evidence="3" key="2">
    <citation type="journal article" date="2021" name="PeerJ">
        <title>Extensive microbial diversity within the chicken gut microbiome revealed by metagenomics and culture.</title>
        <authorList>
            <person name="Gilroy R."/>
            <person name="Ravi A."/>
            <person name="Getino M."/>
            <person name="Pursley I."/>
            <person name="Horton D.L."/>
            <person name="Alikhan N.F."/>
            <person name="Baker D."/>
            <person name="Gharbi K."/>
            <person name="Hall N."/>
            <person name="Watson M."/>
            <person name="Adriaenssens E.M."/>
            <person name="Foster-Nyarko E."/>
            <person name="Jarju S."/>
            <person name="Secka A."/>
            <person name="Antonio M."/>
            <person name="Oren A."/>
            <person name="Chaudhuri R.R."/>
            <person name="La Ragione R."/>
            <person name="Hildebrand F."/>
            <person name="Pallen M.J."/>
        </authorList>
    </citation>
    <scope>NUCLEOTIDE SEQUENCE</scope>
    <source>
        <strain evidence="3">ChiBcec6-7307</strain>
    </source>
</reference>
<evidence type="ECO:0000256" key="2">
    <source>
        <dbReference type="SAM" id="Phobius"/>
    </source>
</evidence>
<feature type="compositionally biased region" description="Acidic residues" evidence="1">
    <location>
        <begin position="190"/>
        <end position="199"/>
    </location>
</feature>
<keyword evidence="2" id="KW-0472">Membrane</keyword>
<feature type="transmembrane region" description="Helical" evidence="2">
    <location>
        <begin position="15"/>
        <end position="41"/>
    </location>
</feature>
<feature type="transmembrane region" description="Helical" evidence="2">
    <location>
        <begin position="123"/>
        <end position="143"/>
    </location>
</feature>
<keyword evidence="2" id="KW-0812">Transmembrane</keyword>
<protein>
    <submittedName>
        <fullName evidence="3">Uncharacterized protein</fullName>
    </submittedName>
</protein>
<dbReference type="EMBL" id="DVOS01000022">
    <property type="protein sequence ID" value="HIV22659.1"/>
    <property type="molecule type" value="Genomic_DNA"/>
</dbReference>